<dbReference type="PRINTS" id="PR00819">
    <property type="entry name" value="CBXCFQXSUPER"/>
</dbReference>
<evidence type="ECO:0000313" key="5">
    <source>
        <dbReference type="EMBL" id="KAG5660346.1"/>
    </source>
</evidence>
<comment type="similarity">
    <text evidence="1">Belongs to the CbxX/CfxQ family.</text>
</comment>
<dbReference type="FunFam" id="3.40.50.300:FF:000216">
    <property type="entry name" value="Type VII secretion ATPase EccA"/>
    <property type="match status" value="2"/>
</dbReference>
<dbReference type="AlphaFoldDB" id="A0A9P7KVE8"/>
<gene>
    <name evidence="5" type="ORF">KAF25_002952</name>
</gene>
<dbReference type="SMART" id="SM00382">
    <property type="entry name" value="AAA"/>
    <property type="match status" value="2"/>
</dbReference>
<dbReference type="GO" id="GO:0005524">
    <property type="term" value="F:ATP binding"/>
    <property type="evidence" value="ECO:0007669"/>
    <property type="project" value="UniProtKB-KW"/>
</dbReference>
<evidence type="ECO:0000256" key="2">
    <source>
        <dbReference type="ARBA" id="ARBA00022741"/>
    </source>
</evidence>
<keyword evidence="6" id="KW-1185">Reference proteome</keyword>
<dbReference type="InterPro" id="IPR003593">
    <property type="entry name" value="AAA+_ATPase"/>
</dbReference>
<dbReference type="EMBL" id="JAGPUO010000009">
    <property type="protein sequence ID" value="KAG5660346.1"/>
    <property type="molecule type" value="Genomic_DNA"/>
</dbReference>
<dbReference type="PANTHER" id="PTHR43392">
    <property type="entry name" value="AAA-TYPE ATPASE FAMILY PROTEIN / ANKYRIN REPEAT FAMILY PROTEIN"/>
    <property type="match status" value="1"/>
</dbReference>
<sequence>MIANDADNADDIVKEDEKELKWTGDDALLLEHEDFESIADKSPSQIEWFRRKRDENQRNEHLDRLMCMIGHEEVKAFFLSIMDKVKVLKLWDKNLNDWGFDLVLEGNYGTSKNRIAQLYAEFLYSIGVVHNRKFAINWGYSPAEADSMATVVFFSDADRIDRKSKIEKIMKAAKKPGFRTVVILSYEFLSDRSKKALDANKESMHRFSNRLVLENYEEKETLEFIKLLCKRKPEYMFESDALLETLAQQIHKRDGEGQFENVNTLPQELEKVWNNSRIRLQDAWYSWAKTHSPGDGHEFSAEDGNRDEIILEDILETPPPAAPPAAPPPVIEDFRVNSPAWKSLQQLVGLKSVKEDLGLVFDTAEFNKQQEKHGRQPQATTYNCCFLGSPGVGKTTVAELYAKMLSELGIVSRGHVITKRASDFIGEHVGWSEASTTKALDDAKGGVLIINDAHLLYQKTSYTESSDSFRDGIIDTLVANISGSVSEDRCVILCGYADKLQSMFLKTNPGLQRRFPIENSLHFADYNDEELHQILKQKMERDDIAATDEAHVVVREMLSRMRRRPNFGNGGDVETLLSRAKVNRIKRLKDSSISFADFHSQALEPQDFDPDFDRSLRADKHRDSLFQEFVGFDNVISKFQRYQKMADGMRRCGVDPKPNIPWAFVFSGPPGTGKTTTARKVGRLFYDMGFISSDAVVICSVTNLIGQHVGNTGPKVIDQFERGLGKVLFIDEAYRLVGDSFHQDAVGEIVDTMTNPRYARNMVVILAGYGKEMETLLSTNPGLRSRFPNVIEFPHMSPEHCLQLLSNLLAKFNIGIPQSVTKPNDLENSTVIRALTQLAATDGWASGRDIETLSRSIAEHVFTAVGESDDVYEPGTLQVSFEELMDCLRAMLKQKGGAWSRLMECEDYAEYARRQQLFGKVVPPGRA</sequence>
<dbReference type="InterPro" id="IPR041627">
    <property type="entry name" value="AAA_lid_6"/>
</dbReference>
<comment type="caution">
    <text evidence="5">The sequence shown here is derived from an EMBL/GenBank/DDBJ whole genome shotgun (WGS) entry which is preliminary data.</text>
</comment>
<accession>A0A9P7KVE8</accession>
<keyword evidence="3" id="KW-0067">ATP-binding</keyword>
<name>A0A9P7KVE8_9HYPO</name>
<dbReference type="InterPro" id="IPR050773">
    <property type="entry name" value="CbxX/CfxQ_RuBisCO_ESX"/>
</dbReference>
<evidence type="ECO:0000313" key="6">
    <source>
        <dbReference type="Proteomes" id="UP000782241"/>
    </source>
</evidence>
<dbReference type="PANTHER" id="PTHR43392:SF2">
    <property type="entry name" value="AAA-TYPE ATPASE FAMILY PROTEIN _ ANKYRIN REPEAT FAMILY PROTEIN"/>
    <property type="match status" value="1"/>
</dbReference>
<dbReference type="SUPFAM" id="SSF52540">
    <property type="entry name" value="P-loop containing nucleoside triphosphate hydrolases"/>
    <property type="match status" value="3"/>
</dbReference>
<dbReference type="GO" id="GO:0016887">
    <property type="term" value="F:ATP hydrolysis activity"/>
    <property type="evidence" value="ECO:0007669"/>
    <property type="project" value="InterPro"/>
</dbReference>
<protein>
    <recommendedName>
        <fullName evidence="4">AAA+ ATPase domain-containing protein</fullName>
    </recommendedName>
</protein>
<evidence type="ECO:0000259" key="4">
    <source>
        <dbReference type="SMART" id="SM00382"/>
    </source>
</evidence>
<dbReference type="Pfam" id="PF17866">
    <property type="entry name" value="AAA_lid_6"/>
    <property type="match status" value="1"/>
</dbReference>
<dbReference type="CDD" id="cd00009">
    <property type="entry name" value="AAA"/>
    <property type="match status" value="2"/>
</dbReference>
<dbReference type="InterPro" id="IPR027417">
    <property type="entry name" value="P-loop_NTPase"/>
</dbReference>
<dbReference type="Gene3D" id="1.10.8.60">
    <property type="match status" value="1"/>
</dbReference>
<dbReference type="Proteomes" id="UP000782241">
    <property type="component" value="Unassembled WGS sequence"/>
</dbReference>
<evidence type="ECO:0000256" key="3">
    <source>
        <dbReference type="ARBA" id="ARBA00022840"/>
    </source>
</evidence>
<feature type="domain" description="AAA+ ATPase" evidence="4">
    <location>
        <begin position="380"/>
        <end position="521"/>
    </location>
</feature>
<dbReference type="Gene3D" id="3.40.50.300">
    <property type="entry name" value="P-loop containing nucleotide triphosphate hydrolases"/>
    <property type="match status" value="3"/>
</dbReference>
<reference evidence="5" key="1">
    <citation type="submission" date="2021-04" db="EMBL/GenBank/DDBJ databases">
        <title>Draft genome of Fusarium avenaceum strain F156N33, isolated from an atmospheric sample in Virginia.</title>
        <authorList>
            <person name="Yang S."/>
            <person name="Vinatzer B.A."/>
            <person name="Coleman J."/>
        </authorList>
    </citation>
    <scope>NUCLEOTIDE SEQUENCE</scope>
    <source>
        <strain evidence="5">F156N33</strain>
    </source>
</reference>
<proteinExistence type="inferred from homology"/>
<keyword evidence="2" id="KW-0547">Nucleotide-binding</keyword>
<evidence type="ECO:0000256" key="1">
    <source>
        <dbReference type="ARBA" id="ARBA00010378"/>
    </source>
</evidence>
<dbReference type="Pfam" id="PF00004">
    <property type="entry name" value="AAA"/>
    <property type="match status" value="2"/>
</dbReference>
<feature type="domain" description="AAA+ ATPase" evidence="4">
    <location>
        <begin position="661"/>
        <end position="797"/>
    </location>
</feature>
<dbReference type="InterPro" id="IPR000641">
    <property type="entry name" value="CbxX/CfxQ"/>
</dbReference>
<organism evidence="5 6">
    <name type="scientific">Fusarium avenaceum</name>
    <dbReference type="NCBI Taxonomy" id="40199"/>
    <lineage>
        <taxon>Eukaryota</taxon>
        <taxon>Fungi</taxon>
        <taxon>Dikarya</taxon>
        <taxon>Ascomycota</taxon>
        <taxon>Pezizomycotina</taxon>
        <taxon>Sordariomycetes</taxon>
        <taxon>Hypocreomycetidae</taxon>
        <taxon>Hypocreales</taxon>
        <taxon>Nectriaceae</taxon>
        <taxon>Fusarium</taxon>
        <taxon>Fusarium tricinctum species complex</taxon>
    </lineage>
</organism>
<dbReference type="InterPro" id="IPR003959">
    <property type="entry name" value="ATPase_AAA_core"/>
</dbReference>